<sequence length="32" mass="3519">MRYWPDGADDSARYQPGGHLVLTAALLEASTR</sequence>
<dbReference type="Proteomes" id="UP000579153">
    <property type="component" value="Unassembled WGS sequence"/>
</dbReference>
<evidence type="ECO:0000313" key="1">
    <source>
        <dbReference type="EMBL" id="MBB5782232.1"/>
    </source>
</evidence>
<reference evidence="1 2" key="1">
    <citation type="submission" date="2020-08" db="EMBL/GenBank/DDBJ databases">
        <title>Sequencing the genomes of 1000 actinobacteria strains.</title>
        <authorList>
            <person name="Klenk H.-P."/>
        </authorList>
    </citation>
    <scope>NUCLEOTIDE SEQUENCE [LARGE SCALE GENOMIC DNA]</scope>
    <source>
        <strain evidence="1 2">DSM 45507</strain>
    </source>
</reference>
<dbReference type="AlphaFoldDB" id="A0A7W9LFT1"/>
<name>A0A7W9LFT1_9ACTN</name>
<evidence type="ECO:0000313" key="2">
    <source>
        <dbReference type="Proteomes" id="UP000579153"/>
    </source>
</evidence>
<dbReference type="EMBL" id="JACHMB010000001">
    <property type="protein sequence ID" value="MBB5782232.1"/>
    <property type="molecule type" value="Genomic_DNA"/>
</dbReference>
<proteinExistence type="predicted"/>
<comment type="caution">
    <text evidence="1">The sequence shown here is derived from an EMBL/GenBank/DDBJ whole genome shotgun (WGS) entry which is preliminary data.</text>
</comment>
<gene>
    <name evidence="1" type="ORF">HD596_008988</name>
</gene>
<organism evidence="1 2">
    <name type="scientific">Nonomuraea jabiensis</name>
    <dbReference type="NCBI Taxonomy" id="882448"/>
    <lineage>
        <taxon>Bacteria</taxon>
        <taxon>Bacillati</taxon>
        <taxon>Actinomycetota</taxon>
        <taxon>Actinomycetes</taxon>
        <taxon>Streptosporangiales</taxon>
        <taxon>Streptosporangiaceae</taxon>
        <taxon>Nonomuraea</taxon>
    </lineage>
</organism>
<keyword evidence="2" id="KW-1185">Reference proteome</keyword>
<accession>A0A7W9LFT1</accession>
<protein>
    <submittedName>
        <fullName evidence="1">Uncharacterized protein</fullName>
    </submittedName>
</protein>